<organism evidence="2 3">
    <name type="scientific">Psittacicella melopsittaci</name>
    <dbReference type="NCBI Taxonomy" id="2028576"/>
    <lineage>
        <taxon>Bacteria</taxon>
        <taxon>Pseudomonadati</taxon>
        <taxon>Pseudomonadota</taxon>
        <taxon>Gammaproteobacteria</taxon>
        <taxon>Pasteurellales</taxon>
        <taxon>Psittacicellaceae</taxon>
        <taxon>Psittacicella</taxon>
    </lineage>
</organism>
<evidence type="ECO:0000256" key="1">
    <source>
        <dbReference type="SAM" id="SignalP"/>
    </source>
</evidence>
<proteinExistence type="predicted"/>
<evidence type="ECO:0000313" key="2">
    <source>
        <dbReference type="EMBL" id="RIY32636.1"/>
    </source>
</evidence>
<dbReference type="Proteomes" id="UP000266258">
    <property type="component" value="Unassembled WGS sequence"/>
</dbReference>
<sequence>MKLKYLTLFALPLLLASCTPSQEQNYTQTTVPRYINGTWVYADDLSYHPRARIVAVSGVNTPENPWLGKVINNQQVVGQVHGNLVDYYYLDVKQGQGLVLESNNPELVFVVEGKEKDPTLYPLLLANQVNPVQVTERIRIAVMVQDLKKTTGKVNYTFTIKVQEQ</sequence>
<comment type="caution">
    <text evidence="2">The sequence shown here is derived from an EMBL/GenBank/DDBJ whole genome shotgun (WGS) entry which is preliminary data.</text>
</comment>
<gene>
    <name evidence="2" type="ORF">CJP74_03905</name>
</gene>
<reference evidence="2 3" key="1">
    <citation type="submission" date="2017-08" db="EMBL/GenBank/DDBJ databases">
        <title>Reclassification of Bisgaard taxon 37 and 44.</title>
        <authorList>
            <person name="Christensen H."/>
        </authorList>
    </citation>
    <scope>NUCLEOTIDE SEQUENCE [LARGE SCALE GENOMIC DNA]</scope>
    <source>
        <strain evidence="2 3">B96_4</strain>
    </source>
</reference>
<name>A0A3A1Y5T6_9GAMM</name>
<feature type="chain" id="PRO_5017375606" description="Lipoprotein" evidence="1">
    <location>
        <begin position="24"/>
        <end position="165"/>
    </location>
</feature>
<dbReference type="OrthoDB" id="9850965at2"/>
<evidence type="ECO:0000313" key="3">
    <source>
        <dbReference type="Proteomes" id="UP000266258"/>
    </source>
</evidence>
<dbReference type="EMBL" id="NRJH01000031">
    <property type="protein sequence ID" value="RIY32636.1"/>
    <property type="molecule type" value="Genomic_DNA"/>
</dbReference>
<evidence type="ECO:0008006" key="4">
    <source>
        <dbReference type="Google" id="ProtNLM"/>
    </source>
</evidence>
<dbReference type="AlphaFoldDB" id="A0A3A1Y5T6"/>
<feature type="signal peptide" evidence="1">
    <location>
        <begin position="1"/>
        <end position="23"/>
    </location>
</feature>
<keyword evidence="1" id="KW-0732">Signal</keyword>
<keyword evidence="3" id="KW-1185">Reference proteome</keyword>
<protein>
    <recommendedName>
        <fullName evidence="4">Lipoprotein</fullName>
    </recommendedName>
</protein>
<dbReference type="RefSeq" id="WP_119496958.1">
    <property type="nucleotide sequence ID" value="NZ_NRJH01000031.1"/>
</dbReference>
<dbReference type="PROSITE" id="PS51257">
    <property type="entry name" value="PROKAR_LIPOPROTEIN"/>
    <property type="match status" value="1"/>
</dbReference>
<accession>A0A3A1Y5T6</accession>